<organism evidence="2 3">
    <name type="scientific">Ampelomyces quisqualis</name>
    <name type="common">Powdery mildew agent</name>
    <dbReference type="NCBI Taxonomy" id="50730"/>
    <lineage>
        <taxon>Eukaryota</taxon>
        <taxon>Fungi</taxon>
        <taxon>Dikarya</taxon>
        <taxon>Ascomycota</taxon>
        <taxon>Pezizomycotina</taxon>
        <taxon>Dothideomycetes</taxon>
        <taxon>Pleosporomycetidae</taxon>
        <taxon>Pleosporales</taxon>
        <taxon>Pleosporineae</taxon>
        <taxon>Phaeosphaeriaceae</taxon>
        <taxon>Ampelomyces</taxon>
    </lineage>
</organism>
<feature type="region of interest" description="Disordered" evidence="1">
    <location>
        <begin position="195"/>
        <end position="263"/>
    </location>
</feature>
<dbReference type="EMBL" id="ML979134">
    <property type="protein sequence ID" value="KAF1917758.1"/>
    <property type="molecule type" value="Genomic_DNA"/>
</dbReference>
<dbReference type="Proteomes" id="UP000800096">
    <property type="component" value="Unassembled WGS sequence"/>
</dbReference>
<gene>
    <name evidence="2" type="ORF">BDU57DRAFT_514182</name>
</gene>
<dbReference type="Pfam" id="PF12223">
    <property type="entry name" value="DUF3602"/>
    <property type="match status" value="1"/>
</dbReference>
<dbReference type="PANTHER" id="PTHR34693:SF2">
    <property type="entry name" value="DUF3602 DOMAIN-CONTAINING PROTEIN"/>
    <property type="match status" value="1"/>
</dbReference>
<protein>
    <submittedName>
        <fullName evidence="2">Uncharacterized protein</fullName>
    </submittedName>
</protein>
<dbReference type="AlphaFoldDB" id="A0A6A5QSC8"/>
<sequence length="263" mass="28730">MMIWFDGAEISVKPPLCLRENAQSMAFPSCLVTWTFASHLEYIRLPVTPAPSLLNSITSSITRYSFPQHLLLQALPRICKASSPLTSTSSSTNHTNPSAPNTTTNPNKMVSFHITEPHPSVGNSYIYSGRGGAGNVTRVKSTDLTNGATASGPASRIKLTPPPSDAFFASGRGGAGNMHREKERAMFSFDEELQQQERLRSQQAPVYHVGRGGAGNLVDEMKPRSHRQNSASSQSSNESDKEGVRRSMETAWHRLSRGFSHQS</sequence>
<feature type="region of interest" description="Disordered" evidence="1">
    <location>
        <begin position="83"/>
        <end position="111"/>
    </location>
</feature>
<feature type="compositionally biased region" description="Basic and acidic residues" evidence="1">
    <location>
        <begin position="238"/>
        <end position="252"/>
    </location>
</feature>
<evidence type="ECO:0000313" key="2">
    <source>
        <dbReference type="EMBL" id="KAF1917758.1"/>
    </source>
</evidence>
<proteinExistence type="predicted"/>
<dbReference type="InterPro" id="IPR022024">
    <property type="entry name" value="DUF3602"/>
</dbReference>
<reference evidence="2" key="1">
    <citation type="journal article" date="2020" name="Stud. Mycol.">
        <title>101 Dothideomycetes genomes: a test case for predicting lifestyles and emergence of pathogens.</title>
        <authorList>
            <person name="Haridas S."/>
            <person name="Albert R."/>
            <person name="Binder M."/>
            <person name="Bloem J."/>
            <person name="Labutti K."/>
            <person name="Salamov A."/>
            <person name="Andreopoulos B."/>
            <person name="Baker S."/>
            <person name="Barry K."/>
            <person name="Bills G."/>
            <person name="Bluhm B."/>
            <person name="Cannon C."/>
            <person name="Castanera R."/>
            <person name="Culley D."/>
            <person name="Daum C."/>
            <person name="Ezra D."/>
            <person name="Gonzalez J."/>
            <person name="Henrissat B."/>
            <person name="Kuo A."/>
            <person name="Liang C."/>
            <person name="Lipzen A."/>
            <person name="Lutzoni F."/>
            <person name="Magnuson J."/>
            <person name="Mondo S."/>
            <person name="Nolan M."/>
            <person name="Ohm R."/>
            <person name="Pangilinan J."/>
            <person name="Park H.-J."/>
            <person name="Ramirez L."/>
            <person name="Alfaro M."/>
            <person name="Sun H."/>
            <person name="Tritt A."/>
            <person name="Yoshinaga Y."/>
            <person name="Zwiers L.-H."/>
            <person name="Turgeon B."/>
            <person name="Goodwin S."/>
            <person name="Spatafora J."/>
            <person name="Crous P."/>
            <person name="Grigoriev I."/>
        </authorList>
    </citation>
    <scope>NUCLEOTIDE SEQUENCE</scope>
    <source>
        <strain evidence="2">HMLAC05119</strain>
    </source>
</reference>
<feature type="region of interest" description="Disordered" evidence="1">
    <location>
        <begin position="144"/>
        <end position="163"/>
    </location>
</feature>
<keyword evidence="3" id="KW-1185">Reference proteome</keyword>
<dbReference type="OrthoDB" id="5424462at2759"/>
<evidence type="ECO:0000256" key="1">
    <source>
        <dbReference type="SAM" id="MobiDB-lite"/>
    </source>
</evidence>
<feature type="compositionally biased region" description="Low complexity" evidence="1">
    <location>
        <begin position="83"/>
        <end position="107"/>
    </location>
</feature>
<accession>A0A6A5QSC8</accession>
<dbReference type="PANTHER" id="PTHR34693">
    <property type="entry name" value="PROTEIN PAR32"/>
    <property type="match status" value="1"/>
</dbReference>
<feature type="compositionally biased region" description="Low complexity" evidence="1">
    <location>
        <begin position="228"/>
        <end position="237"/>
    </location>
</feature>
<evidence type="ECO:0000313" key="3">
    <source>
        <dbReference type="Proteomes" id="UP000800096"/>
    </source>
</evidence>
<dbReference type="InterPro" id="IPR053203">
    <property type="entry name" value="Cisplatin_resist-associated"/>
</dbReference>
<name>A0A6A5QSC8_AMPQU</name>